<evidence type="ECO:0000313" key="3">
    <source>
        <dbReference type="EMBL" id="KAJ8431628.1"/>
    </source>
</evidence>
<dbReference type="GO" id="GO:0004523">
    <property type="term" value="F:RNA-DNA hybrid ribonuclease activity"/>
    <property type="evidence" value="ECO:0007669"/>
    <property type="project" value="InterPro"/>
</dbReference>
<dbReference type="InterPro" id="IPR026960">
    <property type="entry name" value="RVT-Znf"/>
</dbReference>
<name>A0A9Q1JVE3_9CARY</name>
<organism evidence="3 4">
    <name type="scientific">Carnegiea gigantea</name>
    <dbReference type="NCBI Taxonomy" id="171969"/>
    <lineage>
        <taxon>Eukaryota</taxon>
        <taxon>Viridiplantae</taxon>
        <taxon>Streptophyta</taxon>
        <taxon>Embryophyta</taxon>
        <taxon>Tracheophyta</taxon>
        <taxon>Spermatophyta</taxon>
        <taxon>Magnoliopsida</taxon>
        <taxon>eudicotyledons</taxon>
        <taxon>Gunneridae</taxon>
        <taxon>Pentapetalae</taxon>
        <taxon>Caryophyllales</taxon>
        <taxon>Cactineae</taxon>
        <taxon>Cactaceae</taxon>
        <taxon>Cactoideae</taxon>
        <taxon>Echinocereeae</taxon>
        <taxon>Carnegiea</taxon>
    </lineage>
</organism>
<dbReference type="Pfam" id="PF13456">
    <property type="entry name" value="RVT_3"/>
    <property type="match status" value="1"/>
</dbReference>
<sequence>MGSCSHYDITIWKKLWSLNIPPRMKVFMWWLCHAALPTKANLGKRLPNFRMECDIYGCSIESEDCLEKALKVSDKEELGHFVAIVWECWNAQNRFIFGMPDFNPSVLGVRALKLVQSYAEAQEMRVAPKASHQTKWKPPISGMLKLNFDGGKIGESGWGWGFVVRNHGGEVVLAGSHQGLGFAGALVEEVRACLWSLQTARRFGFDSLVIEGDSLSLHQKLR</sequence>
<evidence type="ECO:0000313" key="4">
    <source>
        <dbReference type="Proteomes" id="UP001153076"/>
    </source>
</evidence>
<dbReference type="SUPFAM" id="SSF53098">
    <property type="entry name" value="Ribonuclease H-like"/>
    <property type="match status" value="1"/>
</dbReference>
<dbReference type="EMBL" id="JAKOGI010000678">
    <property type="protein sequence ID" value="KAJ8431628.1"/>
    <property type="molecule type" value="Genomic_DNA"/>
</dbReference>
<dbReference type="Gene3D" id="3.30.420.10">
    <property type="entry name" value="Ribonuclease H-like superfamily/Ribonuclease H"/>
    <property type="match status" value="1"/>
</dbReference>
<protein>
    <recommendedName>
        <fullName evidence="5">RNase H type-1 domain-containing protein</fullName>
    </recommendedName>
</protein>
<evidence type="ECO:0000259" key="2">
    <source>
        <dbReference type="Pfam" id="PF13966"/>
    </source>
</evidence>
<dbReference type="InterPro" id="IPR052929">
    <property type="entry name" value="RNase_H-like_EbsB-rel"/>
</dbReference>
<comment type="caution">
    <text evidence="3">The sequence shown here is derived from an EMBL/GenBank/DDBJ whole genome shotgun (WGS) entry which is preliminary data.</text>
</comment>
<gene>
    <name evidence="3" type="ORF">Cgig2_029036</name>
</gene>
<dbReference type="InterPro" id="IPR002156">
    <property type="entry name" value="RNaseH_domain"/>
</dbReference>
<dbReference type="CDD" id="cd06222">
    <property type="entry name" value="RNase_H_like"/>
    <property type="match status" value="1"/>
</dbReference>
<accession>A0A9Q1JVE3</accession>
<keyword evidence="4" id="KW-1185">Reference proteome</keyword>
<dbReference type="PANTHER" id="PTHR47074">
    <property type="entry name" value="BNAC02G40300D PROTEIN"/>
    <property type="match status" value="1"/>
</dbReference>
<reference evidence="3" key="1">
    <citation type="submission" date="2022-04" db="EMBL/GenBank/DDBJ databases">
        <title>Carnegiea gigantea Genome sequencing and assembly v2.</title>
        <authorList>
            <person name="Copetti D."/>
            <person name="Sanderson M.J."/>
            <person name="Burquez A."/>
            <person name="Wojciechowski M.F."/>
        </authorList>
    </citation>
    <scope>NUCLEOTIDE SEQUENCE</scope>
    <source>
        <strain evidence="3">SGP5-SGP5p</strain>
        <tissue evidence="3">Aerial part</tissue>
    </source>
</reference>
<dbReference type="Pfam" id="PF13966">
    <property type="entry name" value="zf-RVT"/>
    <property type="match status" value="1"/>
</dbReference>
<feature type="domain" description="RNase H type-1" evidence="1">
    <location>
        <begin position="147"/>
        <end position="221"/>
    </location>
</feature>
<evidence type="ECO:0000259" key="1">
    <source>
        <dbReference type="Pfam" id="PF13456"/>
    </source>
</evidence>
<feature type="domain" description="Reverse transcriptase zinc-binding" evidence="2">
    <location>
        <begin position="10"/>
        <end position="63"/>
    </location>
</feature>
<dbReference type="Proteomes" id="UP001153076">
    <property type="component" value="Unassembled WGS sequence"/>
</dbReference>
<dbReference type="InterPro" id="IPR036397">
    <property type="entry name" value="RNaseH_sf"/>
</dbReference>
<dbReference type="OrthoDB" id="1906820at2759"/>
<dbReference type="AlphaFoldDB" id="A0A9Q1JVE3"/>
<dbReference type="GO" id="GO:0003676">
    <property type="term" value="F:nucleic acid binding"/>
    <property type="evidence" value="ECO:0007669"/>
    <property type="project" value="InterPro"/>
</dbReference>
<dbReference type="InterPro" id="IPR044730">
    <property type="entry name" value="RNase_H-like_dom_plant"/>
</dbReference>
<dbReference type="PANTHER" id="PTHR47074:SF11">
    <property type="entry name" value="REVERSE TRANSCRIPTASE-LIKE PROTEIN"/>
    <property type="match status" value="1"/>
</dbReference>
<proteinExistence type="predicted"/>
<dbReference type="InterPro" id="IPR012337">
    <property type="entry name" value="RNaseH-like_sf"/>
</dbReference>
<evidence type="ECO:0008006" key="5">
    <source>
        <dbReference type="Google" id="ProtNLM"/>
    </source>
</evidence>